<reference evidence="4 5" key="1">
    <citation type="submission" date="2017-06" db="EMBL/GenBank/DDBJ databases">
        <title>Genome sequencing of cyanobaciteial culture collection at National Institute for Environmental Studies (NIES).</title>
        <authorList>
            <person name="Hirose Y."/>
            <person name="Shimura Y."/>
            <person name="Fujisawa T."/>
            <person name="Nakamura Y."/>
            <person name="Kawachi M."/>
        </authorList>
    </citation>
    <scope>NUCLEOTIDE SEQUENCE [LARGE SCALE GENOMIC DNA]</scope>
    <source>
        <strain evidence="4 5">NIES-4072</strain>
    </source>
</reference>
<proteinExistence type="predicted"/>
<dbReference type="SMART" id="SM00360">
    <property type="entry name" value="RRM"/>
    <property type="match status" value="1"/>
</dbReference>
<dbReference type="Proteomes" id="UP000245124">
    <property type="component" value="Unassembled WGS sequence"/>
</dbReference>
<evidence type="ECO:0000313" key="4">
    <source>
        <dbReference type="EMBL" id="GBG20243.1"/>
    </source>
</evidence>
<dbReference type="GO" id="GO:0003723">
    <property type="term" value="F:RNA binding"/>
    <property type="evidence" value="ECO:0007669"/>
    <property type="project" value="UniProtKB-KW"/>
</dbReference>
<feature type="domain" description="RRM" evidence="3">
    <location>
        <begin position="1"/>
        <end position="79"/>
    </location>
</feature>
<protein>
    <submittedName>
        <fullName evidence="4">RNP-1 like RNA-binding protein</fullName>
    </submittedName>
</protein>
<sequence>MSIYVGNLSYEVTQDALSAVFAEYGAVKRVQLPTDRETGRLRGFAFVEMSSEDEETKAIEALDGAEWLGRDLKVNKAKPREDRGGSFGGGNRGGGGGYNRGGGGGRY</sequence>
<organism evidence="4 5">
    <name type="scientific">Nostoc commune NIES-4072</name>
    <dbReference type="NCBI Taxonomy" id="2005467"/>
    <lineage>
        <taxon>Bacteria</taxon>
        <taxon>Bacillati</taxon>
        <taxon>Cyanobacteriota</taxon>
        <taxon>Cyanophyceae</taxon>
        <taxon>Nostocales</taxon>
        <taxon>Nostocaceae</taxon>
        <taxon>Nostoc</taxon>
    </lineage>
</organism>
<gene>
    <name evidence="4" type="ORF">NIES4072_39180</name>
</gene>
<evidence type="ECO:0000259" key="3">
    <source>
        <dbReference type="PROSITE" id="PS50102"/>
    </source>
</evidence>
<keyword evidence="1" id="KW-0694">RNA-binding</keyword>
<dbReference type="AlphaFoldDB" id="A0A2R5FVJ7"/>
<dbReference type="SUPFAM" id="SSF54928">
    <property type="entry name" value="RNA-binding domain, RBD"/>
    <property type="match status" value="1"/>
</dbReference>
<dbReference type="RefSeq" id="WP_109009985.1">
    <property type="nucleotide sequence ID" value="NZ_BDUD01000001.1"/>
</dbReference>
<dbReference type="PROSITE" id="PS50102">
    <property type="entry name" value="RRM"/>
    <property type="match status" value="1"/>
</dbReference>
<dbReference type="EMBL" id="BDUD01000001">
    <property type="protein sequence ID" value="GBG20243.1"/>
    <property type="molecule type" value="Genomic_DNA"/>
</dbReference>
<dbReference type="InterPro" id="IPR035979">
    <property type="entry name" value="RBD_domain_sf"/>
</dbReference>
<dbReference type="InterPro" id="IPR000504">
    <property type="entry name" value="RRM_dom"/>
</dbReference>
<dbReference type="PANTHER" id="PTHR48027">
    <property type="entry name" value="HETEROGENEOUS NUCLEAR RIBONUCLEOPROTEIN 87F-RELATED"/>
    <property type="match status" value="1"/>
</dbReference>
<evidence type="ECO:0000256" key="2">
    <source>
        <dbReference type="SAM" id="MobiDB-lite"/>
    </source>
</evidence>
<accession>A0A2R5FVJ7</accession>
<dbReference type="FunFam" id="3.30.70.330:FF:001284">
    <property type="entry name" value="RNA-binding protein"/>
    <property type="match status" value="1"/>
</dbReference>
<dbReference type="OrthoDB" id="465979at2"/>
<dbReference type="InterPro" id="IPR052462">
    <property type="entry name" value="SLIRP/GR-RBP-like"/>
</dbReference>
<dbReference type="Pfam" id="PF00076">
    <property type="entry name" value="RRM_1"/>
    <property type="match status" value="1"/>
</dbReference>
<dbReference type="Gene3D" id="3.30.70.330">
    <property type="match status" value="1"/>
</dbReference>
<comment type="caution">
    <text evidence="4">The sequence shown here is derived from an EMBL/GenBank/DDBJ whole genome shotgun (WGS) entry which is preliminary data.</text>
</comment>
<dbReference type="InterPro" id="IPR012677">
    <property type="entry name" value="Nucleotide-bd_a/b_plait_sf"/>
</dbReference>
<name>A0A2R5FVJ7_NOSCO</name>
<feature type="compositionally biased region" description="Basic and acidic residues" evidence="2">
    <location>
        <begin position="74"/>
        <end position="84"/>
    </location>
</feature>
<keyword evidence="5" id="KW-1185">Reference proteome</keyword>
<evidence type="ECO:0000256" key="1">
    <source>
        <dbReference type="ARBA" id="ARBA00022884"/>
    </source>
</evidence>
<feature type="region of interest" description="Disordered" evidence="2">
    <location>
        <begin position="74"/>
        <end position="107"/>
    </location>
</feature>
<evidence type="ECO:0000313" key="5">
    <source>
        <dbReference type="Proteomes" id="UP000245124"/>
    </source>
</evidence>
<feature type="compositionally biased region" description="Gly residues" evidence="2">
    <location>
        <begin position="85"/>
        <end position="107"/>
    </location>
</feature>